<keyword evidence="3" id="KW-1185">Reference proteome</keyword>
<gene>
    <name evidence="2" type="ORF">JZ751_024286</name>
</gene>
<protein>
    <submittedName>
        <fullName evidence="2">Uncharacterized protein</fullName>
    </submittedName>
</protein>
<feature type="region of interest" description="Disordered" evidence="1">
    <location>
        <begin position="473"/>
        <end position="524"/>
    </location>
</feature>
<dbReference type="AlphaFoldDB" id="A0A8T2NGN2"/>
<comment type="caution">
    <text evidence="2">The sequence shown here is derived from an EMBL/GenBank/DDBJ whole genome shotgun (WGS) entry which is preliminary data.</text>
</comment>
<organism evidence="2 3">
    <name type="scientific">Albula glossodonta</name>
    <name type="common">roundjaw bonefish</name>
    <dbReference type="NCBI Taxonomy" id="121402"/>
    <lineage>
        <taxon>Eukaryota</taxon>
        <taxon>Metazoa</taxon>
        <taxon>Chordata</taxon>
        <taxon>Craniata</taxon>
        <taxon>Vertebrata</taxon>
        <taxon>Euteleostomi</taxon>
        <taxon>Actinopterygii</taxon>
        <taxon>Neopterygii</taxon>
        <taxon>Teleostei</taxon>
        <taxon>Albuliformes</taxon>
        <taxon>Albulidae</taxon>
        <taxon>Albula</taxon>
    </lineage>
</organism>
<name>A0A8T2NGN2_9TELE</name>
<feature type="region of interest" description="Disordered" evidence="1">
    <location>
        <begin position="38"/>
        <end position="59"/>
    </location>
</feature>
<accession>A0A8T2NGN2</accession>
<reference evidence="2" key="1">
    <citation type="thesis" date="2021" institute="BYU ScholarsArchive" country="Provo, UT, USA">
        <title>Applications of and Algorithms for Genome Assembly and Genomic Analyses with an Emphasis on Marine Teleosts.</title>
        <authorList>
            <person name="Pickett B.D."/>
        </authorList>
    </citation>
    <scope>NUCLEOTIDE SEQUENCE</scope>
    <source>
        <strain evidence="2">HI-2016</strain>
    </source>
</reference>
<evidence type="ECO:0000313" key="2">
    <source>
        <dbReference type="EMBL" id="KAG9338896.1"/>
    </source>
</evidence>
<proteinExistence type="predicted"/>
<feature type="non-terminal residue" evidence="2">
    <location>
        <position position="1"/>
    </location>
</feature>
<evidence type="ECO:0000313" key="3">
    <source>
        <dbReference type="Proteomes" id="UP000824540"/>
    </source>
</evidence>
<dbReference type="OrthoDB" id="660555at2759"/>
<dbReference type="EMBL" id="JAFBMS010000060">
    <property type="protein sequence ID" value="KAG9338896.1"/>
    <property type="molecule type" value="Genomic_DNA"/>
</dbReference>
<sequence length="599" mass="66226">MDDMNSSICEHKDGNGFVTTEFHVSLDVEKEAGIMRIQDPEQGDGPGPGPGPGPVPCSRLTREKVDISRRPKNTGIWKILNRRKPPPGCERRPHSMILPGEASVPKLSFVDKMRSLKKLKSPTVFKGKAAKLSNAKPNTSLEEAPEDESFCKDDSSHMYIQRNLFKSRVKRHSYAGCTKDFDYSFEEVDSVSTSENVPRDLSSKQNGCKSQENLSYTKKDHSNFSNCNNMGGHEEYYLRDCPKTPQSGRKSKGSDVWSYLRKISFIGKGSSHNLEKSFDSEFHTFDKTVDSDCASADFECIKDYSFTSKPTGVDNKGGHFGGILRFFSNVAETARKWRNSSRSFSPPEGEQIPLGSPGTQRSGGHVHSMSLNLRNEAKTTFPTPLSVLSTDSGLCETLSPTSVTGHGSPRVVLKSWKSCPEPPSPNGYLNRCNYVVSIENDIGHANSESTVFHETQTQLDICLPEEECDLGNDMDSISTSLSSDQKQGDDETRTAQTEETCLHENTRSHSFGKALKKPLSRPPDPCPLDTPFKAALQRCRSLPLPQSSPSGLDQTDWRYMLPAEATLKTGGVMPGGRHLSTCGRRLMRPASEELHINTV</sequence>
<dbReference type="Proteomes" id="UP000824540">
    <property type="component" value="Unassembled WGS sequence"/>
</dbReference>
<feature type="compositionally biased region" description="Polar residues" evidence="1">
    <location>
        <begin position="475"/>
        <end position="485"/>
    </location>
</feature>
<evidence type="ECO:0000256" key="1">
    <source>
        <dbReference type="SAM" id="MobiDB-lite"/>
    </source>
</evidence>
<feature type="region of interest" description="Disordered" evidence="1">
    <location>
        <begin position="338"/>
        <end position="366"/>
    </location>
</feature>